<dbReference type="InterPro" id="IPR007111">
    <property type="entry name" value="NACHT_NTPase"/>
</dbReference>
<dbReference type="SUPFAM" id="SSF52540">
    <property type="entry name" value="P-loop containing nucleoside triphosphate hydrolases"/>
    <property type="match status" value="1"/>
</dbReference>
<dbReference type="EMBL" id="JBICZW010000012">
    <property type="protein sequence ID" value="MFG3191257.1"/>
    <property type="molecule type" value="Genomic_DNA"/>
</dbReference>
<protein>
    <submittedName>
        <fullName evidence="2">NACHT domain-containing protein</fullName>
    </submittedName>
</protein>
<dbReference type="InterPro" id="IPR027417">
    <property type="entry name" value="P-loop_NTPase"/>
</dbReference>
<evidence type="ECO:0000259" key="1">
    <source>
        <dbReference type="PROSITE" id="PS50837"/>
    </source>
</evidence>
<comment type="caution">
    <text evidence="2">The sequence shown here is derived from an EMBL/GenBank/DDBJ whole genome shotgun (WGS) entry which is preliminary data.</text>
</comment>
<dbReference type="InterPro" id="IPR054547">
    <property type="entry name" value="NNH1"/>
</dbReference>
<dbReference type="Gene3D" id="3.40.50.300">
    <property type="entry name" value="P-loop containing nucleotide triphosphate hydrolases"/>
    <property type="match status" value="1"/>
</dbReference>
<dbReference type="PROSITE" id="PS50837">
    <property type="entry name" value="NACHT"/>
    <property type="match status" value="1"/>
</dbReference>
<reference evidence="2 3" key="1">
    <citation type="submission" date="2024-10" db="EMBL/GenBank/DDBJ databases">
        <title>The Natural Products Discovery Center: Release of the First 8490 Sequenced Strains for Exploring Actinobacteria Biosynthetic Diversity.</title>
        <authorList>
            <person name="Kalkreuter E."/>
            <person name="Kautsar S.A."/>
            <person name="Yang D."/>
            <person name="Bader C.D."/>
            <person name="Teijaro C.N."/>
            <person name="Fluegel L."/>
            <person name="Davis C.M."/>
            <person name="Simpson J.R."/>
            <person name="Lauterbach L."/>
            <person name="Steele A.D."/>
            <person name="Gui C."/>
            <person name="Meng S."/>
            <person name="Li G."/>
            <person name="Viehrig K."/>
            <person name="Ye F."/>
            <person name="Su P."/>
            <person name="Kiefer A.F."/>
            <person name="Nichols A."/>
            <person name="Cepeda A.J."/>
            <person name="Yan W."/>
            <person name="Fan B."/>
            <person name="Jiang Y."/>
            <person name="Adhikari A."/>
            <person name="Zheng C.-J."/>
            <person name="Schuster L."/>
            <person name="Cowan T.M."/>
            <person name="Smanski M.J."/>
            <person name="Chevrette M.G."/>
            <person name="De Carvalho L.P.S."/>
            <person name="Shen B."/>
        </authorList>
    </citation>
    <scope>NUCLEOTIDE SEQUENCE [LARGE SCALE GENOMIC DNA]</scope>
    <source>
        <strain evidence="2 3">NPDC048229</strain>
    </source>
</reference>
<accession>A0ABW7BVE1</accession>
<dbReference type="RefSeq" id="WP_392883243.1">
    <property type="nucleotide sequence ID" value="NZ_JBICZW010000012.1"/>
</dbReference>
<sequence>MEPALIATRLATAAIGPLLKKLLVSDVPGAGLTGQDPPVRLSSLLSFRGERRSLTEKDVRRLAATLVDRTRRGPGEPPFPADETEAVTDALAAHLLALGDLDMDDVQAVHLGHRALARRLRAAAPAPDGLSSDSVLYLETATEWACRHILESFTRSPSFVARTLVEQTRGQAALAAKLDAVAAANPAPLAEDAAFERRYLAHLARRHGHLTIYGIDLHDSGEDWPLDVAYLSLEAAAGPHPDHPHQEYVTLRADLAPAAHERILLRGQAGSGKSTLVQWLTVAACATPPADGMGYLHGRIPFVLPLRTLTRHGERLPEADRFLSAADCPLTPPDGWADRVLAAGRGLVLVDGIDEIPEAGRGRARDWLRGLLAAYGDGNRWLVTSRPTAVRDDWLARDGFTELTLSPMSPAEVTTFVRRWHRAAGPSAAPYEQQLLDSLRTTEHVAQLATNPLMCGLICALHRDRRGYLPRGRKPLYEAALAMLLTRRDRERGMGDPYGVTLDEAPQIQLVQRLAYWLTLNDRLVMDRSRARALVTEALPALGLSDAPPDRILTHLLHRSGLLREPTADTIAFVHRTFQDYLAAKALVDHWDIGVLVRHATDDRWEDVVRMAVGHGRPREAAEILRELLAAADAAEDRPARTRLVLLAATALAHATEVPPEVREEILRRTEEVVPPRTPDEARELASVGRMVLDLLPGPEGLDESTAHLVVTAASHIVSDAAVPFLARYADHPSLVVRAQLVWAWHRFDPRAYGEDVIARLDPTELRYQAADDDRAAELLRLGLTPESLEIGGAVSTGRVAELLVRCDPRELELQGEGTRLDPAASAGLTRLESLRLSGLAEWRVSELPPRAPLGKLHSTSWPRDDLSGLARHPGLYELRLPAGHRAPSGLWRSLSALPSLRTLTIDIGWLDDFPEGVVLAGVQGMTCVVPPASGGSLERLVKVFPGLRLLGLSLFLSGPFDVSAAAELSDLKAISVVGGGRRVVGAEQLSVRVLSVL</sequence>
<proteinExistence type="predicted"/>
<name>A0ABW7BVE1_9ACTN</name>
<evidence type="ECO:0000313" key="3">
    <source>
        <dbReference type="Proteomes" id="UP001604282"/>
    </source>
</evidence>
<gene>
    <name evidence="2" type="ORF">ACGFYS_20235</name>
</gene>
<dbReference type="PANTHER" id="PTHR46844:SF1">
    <property type="entry name" value="SLR5058 PROTEIN"/>
    <property type="match status" value="1"/>
</dbReference>
<dbReference type="PANTHER" id="PTHR46844">
    <property type="entry name" value="SLR5058 PROTEIN"/>
    <property type="match status" value="1"/>
</dbReference>
<dbReference type="Proteomes" id="UP001604282">
    <property type="component" value="Unassembled WGS sequence"/>
</dbReference>
<organism evidence="2 3">
    <name type="scientific">Streptomyces omiyaensis</name>
    <dbReference type="NCBI Taxonomy" id="68247"/>
    <lineage>
        <taxon>Bacteria</taxon>
        <taxon>Bacillati</taxon>
        <taxon>Actinomycetota</taxon>
        <taxon>Actinomycetes</taxon>
        <taxon>Kitasatosporales</taxon>
        <taxon>Streptomycetaceae</taxon>
        <taxon>Streptomyces</taxon>
    </lineage>
</organism>
<dbReference type="Pfam" id="PF22733">
    <property type="entry name" value="NNH1"/>
    <property type="match status" value="1"/>
</dbReference>
<keyword evidence="3" id="KW-1185">Reference proteome</keyword>
<dbReference type="Pfam" id="PF05729">
    <property type="entry name" value="NACHT"/>
    <property type="match status" value="1"/>
</dbReference>
<evidence type="ECO:0000313" key="2">
    <source>
        <dbReference type="EMBL" id="MFG3191257.1"/>
    </source>
</evidence>
<feature type="domain" description="NACHT" evidence="1">
    <location>
        <begin position="261"/>
        <end position="589"/>
    </location>
</feature>